<organism evidence="1 2">
    <name type="scientific">Spirosoma agri</name>
    <dbReference type="NCBI Taxonomy" id="1987381"/>
    <lineage>
        <taxon>Bacteria</taxon>
        <taxon>Pseudomonadati</taxon>
        <taxon>Bacteroidota</taxon>
        <taxon>Cytophagia</taxon>
        <taxon>Cytophagales</taxon>
        <taxon>Cytophagaceae</taxon>
        <taxon>Spirosoma</taxon>
    </lineage>
</organism>
<dbReference type="Proteomes" id="UP000477386">
    <property type="component" value="Unassembled WGS sequence"/>
</dbReference>
<evidence type="ECO:0000313" key="1">
    <source>
        <dbReference type="EMBL" id="NEU66909.1"/>
    </source>
</evidence>
<keyword evidence="2" id="KW-1185">Reference proteome</keyword>
<gene>
    <name evidence="1" type="ORF">GK091_08450</name>
</gene>
<comment type="caution">
    <text evidence="1">The sequence shown here is derived from an EMBL/GenBank/DDBJ whole genome shotgun (WGS) entry which is preliminary data.</text>
</comment>
<dbReference type="AlphaFoldDB" id="A0A6M0IF73"/>
<sequence length="433" mass="47816">MKATASGTNGRFRWFQRPAFALLLVLTAVVSRAGSVLIPMDAQQSNHLKAYGIAYKVLKDGDDVDWLLNYRGGSFLVKQTQAVETECRVRGVSFEAISDAKAASIRQQLSDPDLNTNVVTLQKAAKIIVYSPIKVSPAEFENTDAVLLVLTYAEIPYEVIYDEEVLKGDLPKYDWLHLHHEDFTGQYGRNMHRQSLTDIKVQEDIARKYGYPKVSQMKLAVAKGIKEFCAGGGYLFAMCSAAETLDIALAAEGVDIVGSAYDGDGADPDAQDKLDFTKTLAFGNFTLEGDNGYRGFSTFSDINSSGGRGFDQPSGFFELFNFSAKWDVIPSMLTQNHEPIIKEFFGQTTAFRKGAVKPSSLVMGEGKTSDRYIYGEVGRGQWTFYGGHDPEGTRGGGSFRNPTDLNLHPHSPGYRLILNNVLFPSARKKKRKT</sequence>
<evidence type="ECO:0000313" key="2">
    <source>
        <dbReference type="Proteomes" id="UP000477386"/>
    </source>
</evidence>
<accession>A0A6M0IF73</accession>
<protein>
    <submittedName>
        <fullName evidence="1">Asparagine synthetase B</fullName>
    </submittedName>
</protein>
<dbReference type="EMBL" id="JAAGNZ010000001">
    <property type="protein sequence ID" value="NEU66909.1"/>
    <property type="molecule type" value="Genomic_DNA"/>
</dbReference>
<proteinExistence type="predicted"/>
<name>A0A6M0IF73_9BACT</name>
<reference evidence="1 2" key="1">
    <citation type="submission" date="2020-02" db="EMBL/GenBank/DDBJ databases">
        <title>Draft genome sequence of two Spirosoma agri KCTC 52727 and Spirosoma terrae KCTC 52035.</title>
        <authorList>
            <person name="Rojas J."/>
            <person name="Ambika Manirajan B."/>
            <person name="Ratering S."/>
            <person name="Suarez C."/>
            <person name="Schnell S."/>
        </authorList>
    </citation>
    <scope>NUCLEOTIDE SEQUENCE [LARGE SCALE GENOMIC DNA]</scope>
    <source>
        <strain evidence="1 2">KCTC 52727</strain>
    </source>
</reference>